<dbReference type="OrthoDB" id="4401429at2"/>
<reference evidence="1" key="1">
    <citation type="submission" date="2009-01" db="EMBL/GenBank/DDBJ databases">
        <authorList>
            <person name="Qin X."/>
            <person name="Bachman B."/>
            <person name="Battles P."/>
            <person name="Bell A."/>
            <person name="Bess C."/>
            <person name="Bickham C."/>
            <person name="Chaboub L."/>
            <person name="Chen D."/>
            <person name="Coyle M."/>
            <person name="Deiros D.R."/>
            <person name="Dinh H."/>
            <person name="Forbes L."/>
            <person name="Fowler G."/>
            <person name="Francisco L."/>
            <person name="Fu Q."/>
            <person name="Gubbala S."/>
            <person name="Hale W."/>
            <person name="Han Y."/>
            <person name="Hemphill L."/>
            <person name="Highlander S.K."/>
            <person name="Hirani K."/>
            <person name="Hogues M."/>
            <person name="Jackson L."/>
            <person name="Jakkamsetti A."/>
            <person name="Javaid M."/>
            <person name="Jiang H."/>
            <person name="Korchina V."/>
            <person name="Kovar C."/>
            <person name="Lara F."/>
            <person name="Lee S."/>
            <person name="Mata R."/>
            <person name="Mathew T."/>
            <person name="Moen C."/>
            <person name="Morales K."/>
            <person name="Munidasa M."/>
            <person name="Nazareth L."/>
            <person name="Ngo R."/>
            <person name="Nguyen L."/>
            <person name="Okwuonu G."/>
            <person name="Ongeri F."/>
            <person name="Patil S."/>
            <person name="Petrosino J."/>
            <person name="Pham C."/>
            <person name="Pham P."/>
            <person name="Pu L.-L."/>
            <person name="Puazo M."/>
            <person name="Raj R."/>
            <person name="Reid J."/>
            <person name="Rouhana J."/>
            <person name="Saada N."/>
            <person name="Shang Y."/>
            <person name="Simmons D."/>
            <person name="Thornton R."/>
            <person name="Warren J."/>
            <person name="Weissenberger G."/>
            <person name="Zhang J."/>
            <person name="Zhang L."/>
            <person name="Zhou C."/>
            <person name="Zhu D."/>
            <person name="Muzny D."/>
            <person name="Worley K."/>
            <person name="Gibbs R."/>
        </authorList>
    </citation>
    <scope>NUCLEOTIDE SEQUENCE [LARGE SCALE GENOMIC DNA]</scope>
    <source>
        <strain evidence="1">DSM 44291</strain>
    </source>
</reference>
<accession>C0XTE8</accession>
<dbReference type="STRING" id="525263.HMPREF0298_1718"/>
<dbReference type="Proteomes" id="UP000006196">
    <property type="component" value="Unassembled WGS sequence"/>
</dbReference>
<evidence type="ECO:0000313" key="2">
    <source>
        <dbReference type="Proteomes" id="UP000006196"/>
    </source>
</evidence>
<dbReference type="AlphaFoldDB" id="C0XTE8"/>
<name>C0XTE8_CORLD</name>
<keyword evidence="2" id="KW-1185">Reference proteome</keyword>
<sequence length="236" mass="25707">MVAEIVTTHFIAHRGDLGGAYFVWHERVEASGVEVLALSPAPRPVDDEFILWDLRTEAAYGNLRDPGAKQLFELNALVDFAGLDRDSRIEAFFMDNSFVIARYPSTLGGLTGLELRDPIGASPLRLVTVAYLGAEAAAPHVHVLFDALITRSHVVAYQPELALLEGTEHASLVGPLWVRDATLNLIGTGDRVFSPGKEAWVGWFLTADTIETVEANLTDIIEPGMVVIGRAVAEEF</sequence>
<proteinExistence type="predicted"/>
<evidence type="ECO:0000313" key="1">
    <source>
        <dbReference type="EMBL" id="EEI16445.1"/>
    </source>
</evidence>
<dbReference type="eggNOG" id="ENOG5031IYU">
    <property type="taxonomic scope" value="Bacteria"/>
</dbReference>
<gene>
    <name evidence="1" type="ORF">HMPREF0298_1718</name>
</gene>
<dbReference type="HOGENOM" id="CLU_1154894_0_0_11"/>
<dbReference type="RefSeq" id="WP_006839007.1">
    <property type="nucleotide sequence ID" value="NZ_GG667191.1"/>
</dbReference>
<organism evidence="1 2">
    <name type="scientific">Corynebacterium lipophiloflavum (strain ATCC 700352 / DSM 44291 / CCUG 37336 / JCM 10383 / DMMZ 1944)</name>
    <dbReference type="NCBI Taxonomy" id="525263"/>
    <lineage>
        <taxon>Bacteria</taxon>
        <taxon>Bacillati</taxon>
        <taxon>Actinomycetota</taxon>
        <taxon>Actinomycetes</taxon>
        <taxon>Mycobacteriales</taxon>
        <taxon>Corynebacteriaceae</taxon>
        <taxon>Corynebacterium</taxon>
    </lineage>
</organism>
<protein>
    <submittedName>
        <fullName evidence="1">Uncharacterized protein</fullName>
    </submittedName>
</protein>
<dbReference type="EMBL" id="ACHJ01000141">
    <property type="protein sequence ID" value="EEI16445.1"/>
    <property type="molecule type" value="Genomic_DNA"/>
</dbReference>
<comment type="caution">
    <text evidence="1">The sequence shown here is derived from an EMBL/GenBank/DDBJ whole genome shotgun (WGS) entry which is preliminary data.</text>
</comment>